<dbReference type="InterPro" id="IPR050572">
    <property type="entry name" value="Fe-S_Ferredoxin"/>
</dbReference>
<evidence type="ECO:0000256" key="1">
    <source>
        <dbReference type="ARBA" id="ARBA00022485"/>
    </source>
</evidence>
<feature type="domain" description="4Fe-4S ferredoxin-type" evidence="5">
    <location>
        <begin position="31"/>
        <end position="59"/>
    </location>
</feature>
<evidence type="ECO:0000256" key="3">
    <source>
        <dbReference type="ARBA" id="ARBA00023004"/>
    </source>
</evidence>
<dbReference type="EMBL" id="FNAQ01000001">
    <property type="protein sequence ID" value="SDD76943.1"/>
    <property type="molecule type" value="Genomic_DNA"/>
</dbReference>
<evidence type="ECO:0000313" key="6">
    <source>
        <dbReference type="EMBL" id="SDD76943.1"/>
    </source>
</evidence>
<dbReference type="STRING" id="57664.SAMN05661003_101255"/>
<proteinExistence type="predicted"/>
<keyword evidence="7" id="KW-1185">Reference proteome</keyword>
<dbReference type="Pfam" id="PF13237">
    <property type="entry name" value="Fer4_10"/>
    <property type="match status" value="1"/>
</dbReference>
<evidence type="ECO:0000313" key="7">
    <source>
        <dbReference type="Proteomes" id="UP000243205"/>
    </source>
</evidence>
<dbReference type="RefSeq" id="WP_092075449.1">
    <property type="nucleotide sequence ID" value="NZ_FNAQ01000001.1"/>
</dbReference>
<dbReference type="Gene3D" id="3.30.70.20">
    <property type="match status" value="1"/>
</dbReference>
<dbReference type="InterPro" id="IPR017896">
    <property type="entry name" value="4Fe4S_Fe-S-bd"/>
</dbReference>
<evidence type="ECO:0000259" key="5">
    <source>
        <dbReference type="PROSITE" id="PS51379"/>
    </source>
</evidence>
<name>A0A1G6XGM8_9BACT</name>
<keyword evidence="1" id="KW-0004">4Fe-4S</keyword>
<accession>A0A1G6XGM8</accession>
<organism evidence="6 7">
    <name type="scientific">Desulfuromonas thiophila</name>
    <dbReference type="NCBI Taxonomy" id="57664"/>
    <lineage>
        <taxon>Bacteria</taxon>
        <taxon>Pseudomonadati</taxon>
        <taxon>Thermodesulfobacteriota</taxon>
        <taxon>Desulfuromonadia</taxon>
        <taxon>Desulfuromonadales</taxon>
        <taxon>Desulfuromonadaceae</taxon>
        <taxon>Desulfuromonas</taxon>
    </lineage>
</organism>
<dbReference type="AlphaFoldDB" id="A0A1G6XGM8"/>
<dbReference type="PANTHER" id="PTHR43687:SF1">
    <property type="entry name" value="FERREDOXIN III"/>
    <property type="match status" value="1"/>
</dbReference>
<dbReference type="GO" id="GO:0046872">
    <property type="term" value="F:metal ion binding"/>
    <property type="evidence" value="ECO:0007669"/>
    <property type="project" value="UniProtKB-KW"/>
</dbReference>
<feature type="domain" description="4Fe-4S ferredoxin-type" evidence="5">
    <location>
        <begin position="1"/>
        <end position="30"/>
    </location>
</feature>
<dbReference type="PROSITE" id="PS00198">
    <property type="entry name" value="4FE4S_FER_1"/>
    <property type="match status" value="1"/>
</dbReference>
<dbReference type="GO" id="GO:0051539">
    <property type="term" value="F:4 iron, 4 sulfur cluster binding"/>
    <property type="evidence" value="ECO:0007669"/>
    <property type="project" value="UniProtKB-KW"/>
</dbReference>
<keyword evidence="2" id="KW-0479">Metal-binding</keyword>
<dbReference type="Proteomes" id="UP000243205">
    <property type="component" value="Unassembled WGS sequence"/>
</dbReference>
<evidence type="ECO:0000256" key="2">
    <source>
        <dbReference type="ARBA" id="ARBA00022723"/>
    </source>
</evidence>
<dbReference type="PROSITE" id="PS51379">
    <property type="entry name" value="4FE4S_FER_2"/>
    <property type="match status" value="2"/>
</dbReference>
<dbReference type="SUPFAM" id="SSF54862">
    <property type="entry name" value="4Fe-4S ferredoxins"/>
    <property type="match status" value="1"/>
</dbReference>
<reference evidence="7" key="1">
    <citation type="submission" date="2016-10" db="EMBL/GenBank/DDBJ databases">
        <authorList>
            <person name="Varghese N."/>
            <person name="Submissions S."/>
        </authorList>
    </citation>
    <scope>NUCLEOTIDE SEQUENCE [LARGE SCALE GENOMIC DNA]</scope>
    <source>
        <strain evidence="7">DSM 8987</strain>
    </source>
</reference>
<dbReference type="OrthoDB" id="9804603at2"/>
<gene>
    <name evidence="6" type="ORF">SAMN05661003_101255</name>
</gene>
<sequence length="59" mass="6132">MTIVIDAERCTGCGNCVAVCPADAIELRNGRAVLLAERCDFDGLCIPACPVSAIGFSDD</sequence>
<keyword evidence="3" id="KW-0408">Iron</keyword>
<dbReference type="PANTHER" id="PTHR43687">
    <property type="entry name" value="ADENYLYLSULFATE REDUCTASE, BETA SUBUNIT"/>
    <property type="match status" value="1"/>
</dbReference>
<evidence type="ECO:0000256" key="4">
    <source>
        <dbReference type="ARBA" id="ARBA00023014"/>
    </source>
</evidence>
<keyword evidence="4" id="KW-0411">Iron-sulfur</keyword>
<dbReference type="InterPro" id="IPR017900">
    <property type="entry name" value="4Fe4S_Fe_S_CS"/>
</dbReference>
<protein>
    <submittedName>
        <fullName evidence="6">4Fe-4S dicluster domain-containing protein</fullName>
    </submittedName>
</protein>